<feature type="transmembrane region" description="Helical" evidence="1">
    <location>
        <begin position="17"/>
        <end position="39"/>
    </location>
</feature>
<keyword evidence="1" id="KW-0472">Membrane</keyword>
<dbReference type="AlphaFoldDB" id="A0AA37HNA2"/>
<comment type="caution">
    <text evidence="2">The sequence shown here is derived from an EMBL/GenBank/DDBJ whole genome shotgun (WGS) entry which is preliminary data.</text>
</comment>
<organism evidence="2 3">
    <name type="scientific">Methylobacterium gregans</name>
    <dbReference type="NCBI Taxonomy" id="374424"/>
    <lineage>
        <taxon>Bacteria</taxon>
        <taxon>Pseudomonadati</taxon>
        <taxon>Pseudomonadota</taxon>
        <taxon>Alphaproteobacteria</taxon>
        <taxon>Hyphomicrobiales</taxon>
        <taxon>Methylobacteriaceae</taxon>
        <taxon>Methylobacterium</taxon>
    </lineage>
</organism>
<accession>A0AA37HNA2</accession>
<evidence type="ECO:0000256" key="1">
    <source>
        <dbReference type="SAM" id="Phobius"/>
    </source>
</evidence>
<evidence type="ECO:0000313" key="2">
    <source>
        <dbReference type="EMBL" id="GJD78575.1"/>
    </source>
</evidence>
<dbReference type="Proteomes" id="UP001055108">
    <property type="component" value="Unassembled WGS sequence"/>
</dbReference>
<keyword evidence="1" id="KW-0812">Transmembrane</keyword>
<evidence type="ECO:0000313" key="3">
    <source>
        <dbReference type="Proteomes" id="UP001055108"/>
    </source>
</evidence>
<protein>
    <submittedName>
        <fullName evidence="2">Uncharacterized protein</fullName>
    </submittedName>
</protein>
<name>A0AA37HNA2_9HYPH</name>
<dbReference type="RefSeq" id="WP_283206267.1">
    <property type="nucleotide sequence ID" value="NZ_BPQM01000037.1"/>
</dbReference>
<gene>
    <name evidence="2" type="ORF">NBEOAGPD_1792</name>
</gene>
<reference evidence="2" key="2">
    <citation type="submission" date="2021-08" db="EMBL/GenBank/DDBJ databases">
        <authorList>
            <person name="Tani A."/>
            <person name="Ola A."/>
            <person name="Ogura Y."/>
            <person name="Katsura K."/>
            <person name="Hayashi T."/>
        </authorList>
    </citation>
    <scope>NUCLEOTIDE SEQUENCE</scope>
    <source>
        <strain evidence="2">NBRC 103626</strain>
    </source>
</reference>
<proteinExistence type="predicted"/>
<dbReference type="EMBL" id="BPQM01000037">
    <property type="protein sequence ID" value="GJD78575.1"/>
    <property type="molecule type" value="Genomic_DNA"/>
</dbReference>
<keyword evidence="3" id="KW-1185">Reference proteome</keyword>
<sequence length="40" mass="4436">MPGFAYNLRMLSRRTHLSLCIAVGSTLILTMIAAVALFWP</sequence>
<reference evidence="2" key="1">
    <citation type="journal article" date="2016" name="Front. Microbiol.">
        <title>Genome Sequence of the Piezophilic, Mesophilic Sulfate-Reducing Bacterium Desulfovibrio indicus J2T.</title>
        <authorList>
            <person name="Cao J."/>
            <person name="Maignien L."/>
            <person name="Shao Z."/>
            <person name="Alain K."/>
            <person name="Jebbar M."/>
        </authorList>
    </citation>
    <scope>NUCLEOTIDE SEQUENCE</scope>
    <source>
        <strain evidence="2">NBRC 103626</strain>
    </source>
</reference>
<keyword evidence="1" id="KW-1133">Transmembrane helix</keyword>